<evidence type="ECO:0000313" key="2">
    <source>
        <dbReference type="Proteomes" id="UP000307999"/>
    </source>
</evidence>
<proteinExistence type="predicted"/>
<sequence>MINAAKNINKASAEIHNNTALAPATRSQPPATNVVPFPIGQFNKGLKRSLLHTWKEVYQQRLIRHSKKKWVMVINANKAQLQALSILPNTDHLLAVNPKKDLPFATLLLTLKSGNCSTLIMANCQFSAQQMQLLKIEADKNSCCCILISKEKQSVKSVH</sequence>
<evidence type="ECO:0000313" key="1">
    <source>
        <dbReference type="EMBL" id="TKB43773.1"/>
    </source>
</evidence>
<organism evidence="1 2">
    <name type="scientific">Thalassotalea mangrovi</name>
    <dbReference type="NCBI Taxonomy" id="2572245"/>
    <lineage>
        <taxon>Bacteria</taxon>
        <taxon>Pseudomonadati</taxon>
        <taxon>Pseudomonadota</taxon>
        <taxon>Gammaproteobacteria</taxon>
        <taxon>Alteromonadales</taxon>
        <taxon>Colwelliaceae</taxon>
        <taxon>Thalassotalea</taxon>
    </lineage>
</organism>
<dbReference type="Proteomes" id="UP000307999">
    <property type="component" value="Unassembled WGS sequence"/>
</dbReference>
<accession>A0A4U1B2A8</accession>
<dbReference type="OrthoDB" id="6226415at2"/>
<comment type="caution">
    <text evidence="1">The sequence shown here is derived from an EMBL/GenBank/DDBJ whole genome shotgun (WGS) entry which is preliminary data.</text>
</comment>
<dbReference type="AlphaFoldDB" id="A0A4U1B2A8"/>
<reference evidence="1 2" key="1">
    <citation type="submission" date="2019-04" db="EMBL/GenBank/DDBJ databases">
        <title>Thalassotalea guangxiensis sp. nov., isolated from sediment of the coastal wetland.</title>
        <authorList>
            <person name="Zheng S."/>
            <person name="Zhang D."/>
        </authorList>
    </citation>
    <scope>NUCLEOTIDE SEQUENCE [LARGE SCALE GENOMIC DNA]</scope>
    <source>
        <strain evidence="1 2">ZS-4</strain>
    </source>
</reference>
<dbReference type="RefSeq" id="WP_136736927.1">
    <property type="nucleotide sequence ID" value="NZ_SWDB01000034.1"/>
</dbReference>
<keyword evidence="2" id="KW-1185">Reference proteome</keyword>
<protein>
    <submittedName>
        <fullName evidence="1">Uncharacterized protein</fullName>
    </submittedName>
</protein>
<gene>
    <name evidence="1" type="ORF">E8M12_14215</name>
</gene>
<dbReference type="EMBL" id="SWDB01000034">
    <property type="protein sequence ID" value="TKB43773.1"/>
    <property type="molecule type" value="Genomic_DNA"/>
</dbReference>
<name>A0A4U1B2A8_9GAMM</name>